<comment type="similarity">
    <text evidence="10">Belongs to the G-protein coupled receptor 1 family.</text>
</comment>
<dbReference type="PANTHER" id="PTHR26454">
    <property type="entry name" value="OLFACTORY RECEPTOR"/>
    <property type="match status" value="1"/>
</dbReference>
<dbReference type="FunFam" id="1.20.1070.10:FF:000013">
    <property type="entry name" value="Olfactory receptor"/>
    <property type="match status" value="1"/>
</dbReference>
<keyword evidence="6 10" id="KW-0297">G-protein coupled receptor</keyword>
<dbReference type="SUPFAM" id="SSF81321">
    <property type="entry name" value="Family A G protein-coupled receptor-like"/>
    <property type="match status" value="1"/>
</dbReference>
<evidence type="ECO:0000256" key="11">
    <source>
        <dbReference type="RuleBase" id="RU363047"/>
    </source>
</evidence>
<dbReference type="Gene3D" id="1.20.1070.10">
    <property type="entry name" value="Rhodopsin 7-helix transmembrane proteins"/>
    <property type="match status" value="1"/>
</dbReference>
<dbReference type="AlphaFoldDB" id="A0A1U8DI01"/>
<name>A0A1U8DI01_ALLSI</name>
<evidence type="ECO:0000256" key="2">
    <source>
        <dbReference type="ARBA" id="ARBA00022475"/>
    </source>
</evidence>
<dbReference type="InterPro" id="IPR017452">
    <property type="entry name" value="GPCR_Rhodpsn_7TM"/>
</dbReference>
<proteinExistence type="inferred from homology"/>
<dbReference type="GO" id="GO:0005886">
    <property type="term" value="C:plasma membrane"/>
    <property type="evidence" value="ECO:0007669"/>
    <property type="project" value="UniProtKB-SubCell"/>
</dbReference>
<evidence type="ECO:0000256" key="10">
    <source>
        <dbReference type="RuleBase" id="RU000688"/>
    </source>
</evidence>
<keyword evidence="3 10" id="KW-0812">Transmembrane</keyword>
<dbReference type="CDD" id="cd15912">
    <property type="entry name" value="7tmA_OR6C-like"/>
    <property type="match status" value="1"/>
</dbReference>
<organism evidence="13 14">
    <name type="scientific">Alligator sinensis</name>
    <name type="common">Chinese alligator</name>
    <dbReference type="NCBI Taxonomy" id="38654"/>
    <lineage>
        <taxon>Eukaryota</taxon>
        <taxon>Metazoa</taxon>
        <taxon>Chordata</taxon>
        <taxon>Craniata</taxon>
        <taxon>Vertebrata</taxon>
        <taxon>Euteleostomi</taxon>
        <taxon>Archelosauria</taxon>
        <taxon>Archosauria</taxon>
        <taxon>Crocodylia</taxon>
        <taxon>Alligatoridae</taxon>
        <taxon>Alligatorinae</taxon>
        <taxon>Alligator</taxon>
    </lineage>
</organism>
<sequence length="312" mass="35852">MNHTTVKEFILLGLTDDHRLQVFLFLFLLMTFSLTITGNLVIITITLVDRRLHTAMYFFIRNFALLEIFFSSTIMPRFLYSLLKGWKAIPFASCLLQNFFFFFLGTCGFFHVAMMSFDRYMAICYPLQYATIMNSRACLLLVLGCWVVSFVMMFPPGVIFAQLPFCGPNVINHFYCDAPPLLQLVCADTRNMELMCIITAVITLLSTLTVTFVSYSHIISTILHMPSSTSRKRAFSTCSAHLMVVAILYGTSIFTYIRPTQRGGQKYDKITSLSYTVVTQVFNPYIYSLRNKQVKEALKDGWNRRFSKMQLS</sequence>
<dbReference type="GO" id="GO:0004984">
    <property type="term" value="F:olfactory receptor activity"/>
    <property type="evidence" value="ECO:0007669"/>
    <property type="project" value="InterPro"/>
</dbReference>
<dbReference type="Pfam" id="PF13853">
    <property type="entry name" value="7tm_4"/>
    <property type="match status" value="1"/>
</dbReference>
<accession>A0A1U8DI01</accession>
<dbReference type="PANTHER" id="PTHR26454:SF18">
    <property type="entry name" value="OLFACTORY RECEPTOR 6C76"/>
    <property type="match status" value="1"/>
</dbReference>
<reference evidence="14" key="1">
    <citation type="submission" date="2025-08" db="UniProtKB">
        <authorList>
            <consortium name="RefSeq"/>
        </authorList>
    </citation>
    <scope>IDENTIFICATION</scope>
</reference>
<evidence type="ECO:0000256" key="5">
    <source>
        <dbReference type="ARBA" id="ARBA00022989"/>
    </source>
</evidence>
<dbReference type="GO" id="GO:0004930">
    <property type="term" value="F:G protein-coupled receptor activity"/>
    <property type="evidence" value="ECO:0007669"/>
    <property type="project" value="UniProtKB-KW"/>
</dbReference>
<evidence type="ECO:0000313" key="14">
    <source>
        <dbReference type="RefSeq" id="XP_014380842.1"/>
    </source>
</evidence>
<evidence type="ECO:0000256" key="1">
    <source>
        <dbReference type="ARBA" id="ARBA00004651"/>
    </source>
</evidence>
<protein>
    <recommendedName>
        <fullName evidence="11">Olfactory receptor</fullName>
    </recommendedName>
</protein>
<feature type="domain" description="G-protein coupled receptors family 1 profile" evidence="12">
    <location>
        <begin position="38"/>
        <end position="287"/>
    </location>
</feature>
<evidence type="ECO:0000256" key="3">
    <source>
        <dbReference type="ARBA" id="ARBA00022692"/>
    </source>
</evidence>
<feature type="transmembrane region" description="Helical" evidence="11">
    <location>
        <begin position="20"/>
        <end position="47"/>
    </location>
</feature>
<evidence type="ECO:0000256" key="8">
    <source>
        <dbReference type="ARBA" id="ARBA00023170"/>
    </source>
</evidence>
<dbReference type="PROSITE" id="PS00237">
    <property type="entry name" value="G_PROTEIN_RECEP_F1_1"/>
    <property type="match status" value="1"/>
</dbReference>
<gene>
    <name evidence="14" type="primary">LOC102382258</name>
</gene>
<dbReference type="KEGG" id="asn:102382258"/>
<evidence type="ECO:0000259" key="12">
    <source>
        <dbReference type="PROSITE" id="PS50262"/>
    </source>
</evidence>
<dbReference type="eggNOG" id="ENOG502RDVH">
    <property type="taxonomic scope" value="Eukaryota"/>
</dbReference>
<dbReference type="InterPro" id="IPR047132">
    <property type="entry name" value="Olfact_rcpt_6C-like"/>
</dbReference>
<feature type="transmembrane region" description="Helical" evidence="11">
    <location>
        <begin position="99"/>
        <end position="117"/>
    </location>
</feature>
<keyword evidence="2 11" id="KW-1003">Cell membrane</keyword>
<keyword evidence="11" id="KW-0716">Sensory transduction</keyword>
<evidence type="ECO:0000256" key="9">
    <source>
        <dbReference type="ARBA" id="ARBA00023224"/>
    </source>
</evidence>
<keyword evidence="4 11" id="KW-0552">Olfaction</keyword>
<dbReference type="InParanoid" id="A0A1U8DI01"/>
<keyword evidence="5 11" id="KW-1133">Transmembrane helix</keyword>
<feature type="transmembrane region" description="Helical" evidence="11">
    <location>
        <begin position="234"/>
        <end position="257"/>
    </location>
</feature>
<keyword evidence="7 11" id="KW-0472">Membrane</keyword>
<feature type="transmembrane region" description="Helical" evidence="11">
    <location>
        <begin position="59"/>
        <end position="79"/>
    </location>
</feature>
<comment type="subcellular location">
    <subcellularLocation>
        <location evidence="1 11">Cell membrane</location>
        <topology evidence="1 11">Multi-pass membrane protein</topology>
    </subcellularLocation>
</comment>
<evidence type="ECO:0000256" key="7">
    <source>
        <dbReference type="ARBA" id="ARBA00023136"/>
    </source>
</evidence>
<dbReference type="InterPro" id="IPR000725">
    <property type="entry name" value="Olfact_rcpt"/>
</dbReference>
<evidence type="ECO:0000256" key="4">
    <source>
        <dbReference type="ARBA" id="ARBA00022725"/>
    </source>
</evidence>
<dbReference type="RefSeq" id="XP_014380842.1">
    <property type="nucleotide sequence ID" value="XM_014525356.1"/>
</dbReference>
<evidence type="ECO:0000313" key="13">
    <source>
        <dbReference type="Proteomes" id="UP000189705"/>
    </source>
</evidence>
<dbReference type="InterPro" id="IPR000276">
    <property type="entry name" value="GPCR_Rhodpsn"/>
</dbReference>
<keyword evidence="8 10" id="KW-0675">Receptor</keyword>
<keyword evidence="9 10" id="KW-0807">Transducer</keyword>
<feature type="transmembrane region" description="Helical" evidence="11">
    <location>
        <begin position="138"/>
        <end position="161"/>
    </location>
</feature>
<dbReference type="Proteomes" id="UP000189705">
    <property type="component" value="Unplaced"/>
</dbReference>
<evidence type="ECO:0000256" key="6">
    <source>
        <dbReference type="ARBA" id="ARBA00023040"/>
    </source>
</evidence>
<dbReference type="PRINTS" id="PR00237">
    <property type="entry name" value="GPCRRHODOPSN"/>
</dbReference>
<dbReference type="PRINTS" id="PR00245">
    <property type="entry name" value="OLFACTORYR"/>
</dbReference>
<dbReference type="GeneID" id="102382258"/>
<keyword evidence="13" id="KW-1185">Reference proteome</keyword>
<dbReference type="PROSITE" id="PS50262">
    <property type="entry name" value="G_PROTEIN_RECEP_F1_2"/>
    <property type="match status" value="1"/>
</dbReference>
<feature type="transmembrane region" description="Helical" evidence="11">
    <location>
        <begin position="192"/>
        <end position="213"/>
    </location>
</feature>